<dbReference type="GO" id="GO:0007166">
    <property type="term" value="P:cell surface receptor signaling pathway"/>
    <property type="evidence" value="ECO:0007669"/>
    <property type="project" value="TreeGrafter"/>
</dbReference>
<dbReference type="InterPro" id="IPR050413">
    <property type="entry name" value="TCR_beta_variable"/>
</dbReference>
<reference evidence="4" key="2">
    <citation type="submission" date="2025-09" db="UniProtKB">
        <authorList>
            <consortium name="Ensembl"/>
        </authorList>
    </citation>
    <scope>IDENTIFICATION</scope>
</reference>
<protein>
    <recommendedName>
        <fullName evidence="3">Ig-like domain-containing protein</fullName>
    </recommendedName>
</protein>
<name>A0A3Q0QS26_AMPCI</name>
<keyword evidence="1" id="KW-0732">Signal</keyword>
<evidence type="ECO:0000313" key="4">
    <source>
        <dbReference type="Ensembl" id="ENSACIP00000001087.1"/>
    </source>
</evidence>
<keyword evidence="5" id="KW-1185">Reference proteome</keyword>
<keyword evidence="2" id="KW-0391">Immunity</keyword>
<evidence type="ECO:0000256" key="2">
    <source>
        <dbReference type="ARBA" id="ARBA00022859"/>
    </source>
</evidence>
<dbReference type="InterPro" id="IPR013106">
    <property type="entry name" value="Ig_V-set"/>
</dbReference>
<dbReference type="SUPFAM" id="SSF48726">
    <property type="entry name" value="Immunoglobulin"/>
    <property type="match status" value="1"/>
</dbReference>
<dbReference type="OMA" id="YYCAATE"/>
<dbReference type="STRING" id="61819.ENSACIP00000001087"/>
<dbReference type="GO" id="GO:0002376">
    <property type="term" value="P:immune system process"/>
    <property type="evidence" value="ECO:0007669"/>
    <property type="project" value="UniProtKB-KW"/>
</dbReference>
<evidence type="ECO:0000313" key="5">
    <source>
        <dbReference type="Proteomes" id="UP000261340"/>
    </source>
</evidence>
<dbReference type="PROSITE" id="PS50835">
    <property type="entry name" value="IG_LIKE"/>
    <property type="match status" value="1"/>
</dbReference>
<feature type="domain" description="Ig-like" evidence="3">
    <location>
        <begin position="30"/>
        <end position="117"/>
    </location>
</feature>
<evidence type="ECO:0000256" key="1">
    <source>
        <dbReference type="ARBA" id="ARBA00022729"/>
    </source>
</evidence>
<reference evidence="4" key="1">
    <citation type="submission" date="2025-08" db="UniProtKB">
        <authorList>
            <consortium name="Ensembl"/>
        </authorList>
    </citation>
    <scope>IDENTIFICATION</scope>
</reference>
<sequence length="117" mass="13157">LKKKKGLVLIGVCVGLEVRQSPPEFITDVGSKVQIFCTHEKTDYRMMLWYQQIPGDTAMKLIGFLYFKAVTFEDQNKDHFNIMGDLSGTTAKNSSLIVKAAQQEHSAMYYCAATEAQ</sequence>
<dbReference type="GO" id="GO:0005886">
    <property type="term" value="C:plasma membrane"/>
    <property type="evidence" value="ECO:0007669"/>
    <property type="project" value="TreeGrafter"/>
</dbReference>
<dbReference type="InterPro" id="IPR007110">
    <property type="entry name" value="Ig-like_dom"/>
</dbReference>
<dbReference type="InterPro" id="IPR036179">
    <property type="entry name" value="Ig-like_dom_sf"/>
</dbReference>
<dbReference type="Ensembl" id="ENSACIT00000001137.1">
    <property type="protein sequence ID" value="ENSACIP00000001087.1"/>
    <property type="gene ID" value="ENSACIG00000000931.1"/>
</dbReference>
<dbReference type="Gene3D" id="2.60.40.10">
    <property type="entry name" value="Immunoglobulins"/>
    <property type="match status" value="1"/>
</dbReference>
<dbReference type="InterPro" id="IPR013783">
    <property type="entry name" value="Ig-like_fold"/>
</dbReference>
<organism evidence="4 5">
    <name type="scientific">Amphilophus citrinellus</name>
    <name type="common">Midas cichlid</name>
    <name type="synonym">Cichlasoma citrinellum</name>
    <dbReference type="NCBI Taxonomy" id="61819"/>
    <lineage>
        <taxon>Eukaryota</taxon>
        <taxon>Metazoa</taxon>
        <taxon>Chordata</taxon>
        <taxon>Craniata</taxon>
        <taxon>Vertebrata</taxon>
        <taxon>Euteleostomi</taxon>
        <taxon>Actinopterygii</taxon>
        <taxon>Neopterygii</taxon>
        <taxon>Teleostei</taxon>
        <taxon>Neoteleostei</taxon>
        <taxon>Acanthomorphata</taxon>
        <taxon>Ovalentaria</taxon>
        <taxon>Cichlomorphae</taxon>
        <taxon>Cichliformes</taxon>
        <taxon>Cichlidae</taxon>
        <taxon>New World cichlids</taxon>
        <taxon>Cichlasomatinae</taxon>
        <taxon>Heroini</taxon>
        <taxon>Amphilophus</taxon>
    </lineage>
</organism>
<accession>A0A3Q0QS26</accession>
<dbReference type="PANTHER" id="PTHR23268">
    <property type="entry name" value="T-CELL RECEPTOR BETA CHAIN"/>
    <property type="match status" value="1"/>
</dbReference>
<evidence type="ECO:0000259" key="3">
    <source>
        <dbReference type="PROSITE" id="PS50835"/>
    </source>
</evidence>
<dbReference type="Pfam" id="PF07686">
    <property type="entry name" value="V-set"/>
    <property type="match status" value="1"/>
</dbReference>
<dbReference type="AlphaFoldDB" id="A0A3Q0QS26"/>
<dbReference type="Proteomes" id="UP000261340">
    <property type="component" value="Unplaced"/>
</dbReference>
<proteinExistence type="predicted"/>
<dbReference type="PANTHER" id="PTHR23268:SF102">
    <property type="entry name" value="IMMUNOGLOBULIN V-SET DOMAIN-CONTAINING PROTEIN"/>
    <property type="match status" value="1"/>
</dbReference>
<dbReference type="GeneTree" id="ENSGT00940000170858"/>